<accession>A0A4U5Q616</accession>
<keyword evidence="1" id="KW-0812">Transmembrane</keyword>
<proteinExistence type="predicted"/>
<evidence type="ECO:0000313" key="2">
    <source>
        <dbReference type="EMBL" id="TKS05513.1"/>
    </source>
</evidence>
<keyword evidence="1" id="KW-0472">Membrane</keyword>
<gene>
    <name evidence="2" type="ORF">D5086_0000136100</name>
</gene>
<protein>
    <submittedName>
        <fullName evidence="2">Uncharacterized protein</fullName>
    </submittedName>
</protein>
<name>A0A4U5Q616_POPAL</name>
<sequence>MTNRNLKEVVPLVSSRLGDFQGPCMWTKHLGLGNSRIKQWQRQGILMASMALAKSKVLEALTSIVPELSLKVAGLFGIFPGLKAHIFFLGFSATTPLFGLFTAVTSVSSQL</sequence>
<organism evidence="2">
    <name type="scientific">Populus alba</name>
    <name type="common">White poplar</name>
    <dbReference type="NCBI Taxonomy" id="43335"/>
    <lineage>
        <taxon>Eukaryota</taxon>
        <taxon>Viridiplantae</taxon>
        <taxon>Streptophyta</taxon>
        <taxon>Embryophyta</taxon>
        <taxon>Tracheophyta</taxon>
        <taxon>Spermatophyta</taxon>
        <taxon>Magnoliopsida</taxon>
        <taxon>eudicotyledons</taxon>
        <taxon>Gunneridae</taxon>
        <taxon>Pentapetalae</taxon>
        <taxon>rosids</taxon>
        <taxon>fabids</taxon>
        <taxon>Malpighiales</taxon>
        <taxon>Salicaceae</taxon>
        <taxon>Saliceae</taxon>
        <taxon>Populus</taxon>
    </lineage>
</organism>
<dbReference type="EMBL" id="RCHU01000435">
    <property type="protein sequence ID" value="TKS05513.1"/>
    <property type="molecule type" value="Genomic_DNA"/>
</dbReference>
<feature type="transmembrane region" description="Helical" evidence="1">
    <location>
        <begin position="85"/>
        <end position="107"/>
    </location>
</feature>
<keyword evidence="1" id="KW-1133">Transmembrane helix</keyword>
<reference evidence="2" key="1">
    <citation type="submission" date="2018-10" db="EMBL/GenBank/DDBJ databases">
        <title>Population genomic analysis revealed the cold adaptation of white poplar.</title>
        <authorList>
            <person name="Liu Y.-J."/>
        </authorList>
    </citation>
    <scope>NUCLEOTIDE SEQUENCE [LARGE SCALE GENOMIC DNA]</scope>
    <source>
        <strain evidence="2">PAL-ZL1</strain>
    </source>
</reference>
<comment type="caution">
    <text evidence="2">The sequence shown here is derived from an EMBL/GenBank/DDBJ whole genome shotgun (WGS) entry which is preliminary data.</text>
</comment>
<evidence type="ECO:0000256" key="1">
    <source>
        <dbReference type="SAM" id="Phobius"/>
    </source>
</evidence>
<dbReference type="AlphaFoldDB" id="A0A4U5Q616"/>